<evidence type="ECO:0000313" key="1">
    <source>
        <dbReference type="EMBL" id="KMW68321.1"/>
    </source>
</evidence>
<gene>
    <name evidence="1" type="ORF">BDDG_12734</name>
</gene>
<accession>A0A0J9EQL5</accession>
<dbReference type="EMBL" id="GG749464">
    <property type="protein sequence ID" value="KMW68321.1"/>
    <property type="molecule type" value="Genomic_DNA"/>
</dbReference>
<reference evidence="1" key="1">
    <citation type="submission" date="2010-03" db="EMBL/GenBank/DDBJ databases">
        <title>Annotation of Blastomyces dermatitidis strain ATCC 18188.</title>
        <authorList>
            <consortium name="The Broad Institute Genome Sequencing Platform"/>
            <consortium name="Broad Institute Genome Sequencing Center for Infectious Disease."/>
            <person name="Cuomo C."/>
            <person name="Klein B."/>
            <person name="Sullivan T."/>
            <person name="Heitman J."/>
            <person name="Young S."/>
            <person name="Zeng Q."/>
            <person name="Gargeya S."/>
            <person name="Alvarado L."/>
            <person name="Berlin A.M."/>
            <person name="Chapman S.B."/>
            <person name="Chen Z."/>
            <person name="Freedman E."/>
            <person name="Gellesch M."/>
            <person name="Goldberg J."/>
            <person name="Griggs A."/>
            <person name="Gujja S."/>
            <person name="Heilman E."/>
            <person name="Heiman D."/>
            <person name="Howarth C."/>
            <person name="Mehta T."/>
            <person name="Neiman D."/>
            <person name="Pearson M."/>
            <person name="Roberts A."/>
            <person name="Saif S."/>
            <person name="Shea T."/>
            <person name="Shenoy N."/>
            <person name="Sisk P."/>
            <person name="Stolte C."/>
            <person name="Sykes S."/>
            <person name="White J."/>
            <person name="Yandava C."/>
            <person name="Haas B."/>
            <person name="Nusbaum C."/>
            <person name="Birren B."/>
        </authorList>
    </citation>
    <scope>NUCLEOTIDE SEQUENCE</scope>
    <source>
        <strain evidence="1">ATCC 18188</strain>
    </source>
</reference>
<name>A0A0J9EQL5_AJEDA</name>
<organism evidence="1">
    <name type="scientific">Ajellomyces dermatitidis (strain ATCC 18188 / CBS 674.68)</name>
    <name type="common">Blastomyces dermatitidis</name>
    <dbReference type="NCBI Taxonomy" id="653446"/>
    <lineage>
        <taxon>Eukaryota</taxon>
        <taxon>Fungi</taxon>
        <taxon>Dikarya</taxon>
        <taxon>Ascomycota</taxon>
        <taxon>Pezizomycotina</taxon>
        <taxon>Eurotiomycetes</taxon>
        <taxon>Eurotiomycetidae</taxon>
        <taxon>Onygenales</taxon>
        <taxon>Ajellomycetaceae</taxon>
        <taxon>Blastomyces</taxon>
    </lineage>
</organism>
<proteinExistence type="predicted"/>
<dbReference type="AlphaFoldDB" id="A0A0J9EQL5"/>
<protein>
    <submittedName>
        <fullName evidence="1">Uncharacterized protein</fullName>
    </submittedName>
</protein>
<sequence length="74" mass="7941">MAVREAGNRLNMNELTGRRDDISLQGTVTITAVTKEAEEGEDVTMRVILSWLIDTAASAFNLAFLMATEAAAAP</sequence>
<dbReference type="Proteomes" id="UP000007802">
    <property type="component" value="Unassembled WGS sequence"/>
</dbReference>